<accession>A0A7J7TTD3</accession>
<dbReference type="Proteomes" id="UP000527355">
    <property type="component" value="Unassembled WGS sequence"/>
</dbReference>
<evidence type="ECO:0000313" key="2">
    <source>
        <dbReference type="Proteomes" id="UP000527355"/>
    </source>
</evidence>
<proteinExistence type="predicted"/>
<sequence length="102" mass="10676">MPVRVPPTAVGVGCRGAAMAARASTLRWPLPHGARGLLAIPASHAVTSVCFSQSESEEKVVTYDHIGPNVCMGDHKPVFLAFRVAPGAGKAHAHVHKCCVVQ</sequence>
<dbReference type="AlphaFoldDB" id="A0A7J7TTD3"/>
<organism evidence="1 2">
    <name type="scientific">Myotis myotis</name>
    <name type="common">Greater mouse-eared bat</name>
    <name type="synonym">Vespertilio myotis</name>
    <dbReference type="NCBI Taxonomy" id="51298"/>
    <lineage>
        <taxon>Eukaryota</taxon>
        <taxon>Metazoa</taxon>
        <taxon>Chordata</taxon>
        <taxon>Craniata</taxon>
        <taxon>Vertebrata</taxon>
        <taxon>Euteleostomi</taxon>
        <taxon>Mammalia</taxon>
        <taxon>Eutheria</taxon>
        <taxon>Laurasiatheria</taxon>
        <taxon>Chiroptera</taxon>
        <taxon>Yangochiroptera</taxon>
        <taxon>Vespertilionidae</taxon>
        <taxon>Myotis</taxon>
    </lineage>
</organism>
<reference evidence="1 2" key="1">
    <citation type="journal article" date="2020" name="Nature">
        <title>Six reference-quality genomes reveal evolution of bat adaptations.</title>
        <authorList>
            <person name="Jebb D."/>
            <person name="Huang Z."/>
            <person name="Pippel M."/>
            <person name="Hughes G.M."/>
            <person name="Lavrichenko K."/>
            <person name="Devanna P."/>
            <person name="Winkler S."/>
            <person name="Jermiin L.S."/>
            <person name="Skirmuntt E.C."/>
            <person name="Katzourakis A."/>
            <person name="Burkitt-Gray L."/>
            <person name="Ray D.A."/>
            <person name="Sullivan K.A.M."/>
            <person name="Roscito J.G."/>
            <person name="Kirilenko B.M."/>
            <person name="Davalos L.M."/>
            <person name="Corthals A.P."/>
            <person name="Power M.L."/>
            <person name="Jones G."/>
            <person name="Ransome R.D."/>
            <person name="Dechmann D.K.N."/>
            <person name="Locatelli A.G."/>
            <person name="Puechmaille S.J."/>
            <person name="Fedrigo O."/>
            <person name="Jarvis E.D."/>
            <person name="Hiller M."/>
            <person name="Vernes S.C."/>
            <person name="Myers E.W."/>
            <person name="Teeling E.C."/>
        </authorList>
    </citation>
    <scope>NUCLEOTIDE SEQUENCE [LARGE SCALE GENOMIC DNA]</scope>
    <source>
        <strain evidence="1">MMyoMyo1</strain>
        <tissue evidence="1">Flight muscle</tissue>
    </source>
</reference>
<gene>
    <name evidence="1" type="ORF">mMyoMyo1_006852</name>
</gene>
<keyword evidence="2" id="KW-1185">Reference proteome</keyword>
<protein>
    <submittedName>
        <fullName evidence="1">Inositol polyphosphate-5-phosphatase A</fullName>
    </submittedName>
</protein>
<name>A0A7J7TTD3_MYOMY</name>
<dbReference type="VEuPathDB" id="HostDB:GeneID_118669660"/>
<evidence type="ECO:0000313" key="1">
    <source>
        <dbReference type="EMBL" id="KAF6303873.1"/>
    </source>
</evidence>
<comment type="caution">
    <text evidence="1">The sequence shown here is derived from an EMBL/GenBank/DDBJ whole genome shotgun (WGS) entry which is preliminary data.</text>
</comment>
<dbReference type="EMBL" id="JABWUV010000015">
    <property type="protein sequence ID" value="KAF6303873.1"/>
    <property type="molecule type" value="Genomic_DNA"/>
</dbReference>